<dbReference type="Proteomes" id="UP000278627">
    <property type="component" value="Unassembled WGS sequence"/>
</dbReference>
<reference evidence="3" key="1">
    <citation type="submission" date="2017-02" db="UniProtKB">
        <authorList>
            <consortium name="WormBaseParasite"/>
        </authorList>
    </citation>
    <scope>IDENTIFICATION</scope>
</reference>
<dbReference type="WBParaSite" id="BPAG_0000085401-mRNA-1">
    <property type="protein sequence ID" value="BPAG_0000085401-mRNA-1"/>
    <property type="gene ID" value="BPAG_0000085401"/>
</dbReference>
<evidence type="ECO:0000313" key="3">
    <source>
        <dbReference type="WBParaSite" id="BPAG_0000085401-mRNA-1"/>
    </source>
</evidence>
<accession>A0A0N4SYN6</accession>
<evidence type="ECO:0000313" key="1">
    <source>
        <dbReference type="EMBL" id="VDN82041.1"/>
    </source>
</evidence>
<dbReference type="EMBL" id="UZAD01000048">
    <property type="protein sequence ID" value="VDN82041.1"/>
    <property type="molecule type" value="Genomic_DNA"/>
</dbReference>
<keyword evidence="2" id="KW-1185">Reference proteome</keyword>
<dbReference type="AlphaFoldDB" id="A0A0N4SYN6"/>
<reference evidence="1 2" key="2">
    <citation type="submission" date="2018-11" db="EMBL/GenBank/DDBJ databases">
        <authorList>
            <consortium name="Pathogen Informatics"/>
        </authorList>
    </citation>
    <scope>NUCLEOTIDE SEQUENCE [LARGE SCALE GENOMIC DNA]</scope>
</reference>
<sequence>MIKTESGIVSVSAAKDRAESYLSQSGTVNIADSQRERVIVDDHNTSATVQCHHNHVTVIAMTYQTDSLNVSVVRFDPIDNVVVAIFTEFSTFVEISRELFNP</sequence>
<protein>
    <submittedName>
        <fullName evidence="3">DUF4258 domain-containing protein</fullName>
    </submittedName>
</protein>
<name>A0A0N4SYN6_BRUPA</name>
<evidence type="ECO:0000313" key="2">
    <source>
        <dbReference type="Proteomes" id="UP000278627"/>
    </source>
</evidence>
<gene>
    <name evidence="1" type="ORF">BPAG_LOCUS855</name>
</gene>
<proteinExistence type="predicted"/>
<organism evidence="3">
    <name type="scientific">Brugia pahangi</name>
    <name type="common">Filarial nematode worm</name>
    <dbReference type="NCBI Taxonomy" id="6280"/>
    <lineage>
        <taxon>Eukaryota</taxon>
        <taxon>Metazoa</taxon>
        <taxon>Ecdysozoa</taxon>
        <taxon>Nematoda</taxon>
        <taxon>Chromadorea</taxon>
        <taxon>Rhabditida</taxon>
        <taxon>Spirurina</taxon>
        <taxon>Spiruromorpha</taxon>
        <taxon>Filarioidea</taxon>
        <taxon>Onchocercidae</taxon>
        <taxon>Brugia</taxon>
    </lineage>
</organism>